<feature type="region of interest" description="Disordered" evidence="1">
    <location>
        <begin position="155"/>
        <end position="275"/>
    </location>
</feature>
<feature type="region of interest" description="Disordered" evidence="1">
    <location>
        <begin position="29"/>
        <end position="52"/>
    </location>
</feature>
<feature type="compositionally biased region" description="Basic residues" evidence="1">
    <location>
        <begin position="167"/>
        <end position="181"/>
    </location>
</feature>
<feature type="compositionally biased region" description="Basic and acidic residues" evidence="1">
    <location>
        <begin position="188"/>
        <end position="206"/>
    </location>
</feature>
<dbReference type="AlphaFoldDB" id="A0A7J7DNE1"/>
<comment type="caution">
    <text evidence="2">The sequence shown here is derived from an EMBL/GenBank/DDBJ whole genome shotgun (WGS) entry which is preliminary data.</text>
</comment>
<feature type="region of interest" description="Disordered" evidence="1">
    <location>
        <begin position="75"/>
        <end position="101"/>
    </location>
</feature>
<feature type="compositionally biased region" description="Basic and acidic residues" evidence="1">
    <location>
        <begin position="250"/>
        <end position="264"/>
    </location>
</feature>
<dbReference type="FunCoup" id="A0A7J7DNE1">
    <property type="interactions" value="988"/>
</dbReference>
<dbReference type="PANTHER" id="PTHR34120:SF2">
    <property type="entry name" value="OS01G0860900 PROTEIN"/>
    <property type="match status" value="1"/>
</dbReference>
<feature type="compositionally biased region" description="Polar residues" evidence="1">
    <location>
        <begin position="78"/>
        <end position="101"/>
    </location>
</feature>
<sequence>MPQVDLETLVSACAGGSSDRKITCETLAETGDDHKPDEAPDQLDIPPDFPPESFWLSKDEELDWYDRNAFIERKDSTKGNGHSANLNPNLIPGSNSSSQRFSHNLKSKASIFTLPKPQKPNYAETKNRRNCKQGNTHLFPKRFGSAVRSISSLVEPSSPKVSCMGRVRSKKDRNRRLRNRQKSSEQGSKNESEQRSSKEKPAERQRKGFLAGFRAIFRSTRRDKEVEDESATKTSDIRSRLPPSGTDEESMARRKSSDRAHDFEPTTEPVGLGGMKGFASGRRAESWATVIDVASRLPPGDTDKESQARRKSSDRAHDVVELTAEPVGLGGMKRFTSGRRAETWGTVIDVA</sequence>
<accession>A0A7J7DNE1</accession>
<feature type="region of interest" description="Disordered" evidence="1">
    <location>
        <begin position="291"/>
        <end position="317"/>
    </location>
</feature>
<dbReference type="EMBL" id="JAAARO010000005">
    <property type="protein sequence ID" value="KAF5747799.1"/>
    <property type="molecule type" value="Genomic_DNA"/>
</dbReference>
<feature type="compositionally biased region" description="Basic and acidic residues" evidence="1">
    <location>
        <begin position="301"/>
        <end position="317"/>
    </location>
</feature>
<reference evidence="2 3" key="1">
    <citation type="journal article" date="2020" name="Nat. Commun.">
        <title>Genome of Tripterygium wilfordii and identification of cytochrome P450 involved in triptolide biosynthesis.</title>
        <authorList>
            <person name="Tu L."/>
            <person name="Su P."/>
            <person name="Zhang Z."/>
            <person name="Gao L."/>
            <person name="Wang J."/>
            <person name="Hu T."/>
            <person name="Zhou J."/>
            <person name="Zhang Y."/>
            <person name="Zhao Y."/>
            <person name="Liu Y."/>
            <person name="Song Y."/>
            <person name="Tong Y."/>
            <person name="Lu Y."/>
            <person name="Yang J."/>
            <person name="Xu C."/>
            <person name="Jia M."/>
            <person name="Peters R.J."/>
            <person name="Huang L."/>
            <person name="Gao W."/>
        </authorList>
    </citation>
    <scope>NUCLEOTIDE SEQUENCE [LARGE SCALE GENOMIC DNA]</scope>
    <source>
        <strain evidence="3">cv. XIE 37</strain>
        <tissue evidence="2">Leaf</tissue>
    </source>
</reference>
<protein>
    <submittedName>
        <fullName evidence="2">Uncharacterized protein</fullName>
    </submittedName>
</protein>
<keyword evidence="3" id="KW-1185">Reference proteome</keyword>
<evidence type="ECO:0000313" key="2">
    <source>
        <dbReference type="EMBL" id="KAF5747799.1"/>
    </source>
</evidence>
<dbReference type="InParanoid" id="A0A7J7DNE1"/>
<proteinExistence type="predicted"/>
<organism evidence="2 3">
    <name type="scientific">Tripterygium wilfordii</name>
    <name type="common">Thunder God vine</name>
    <dbReference type="NCBI Taxonomy" id="458696"/>
    <lineage>
        <taxon>Eukaryota</taxon>
        <taxon>Viridiplantae</taxon>
        <taxon>Streptophyta</taxon>
        <taxon>Embryophyta</taxon>
        <taxon>Tracheophyta</taxon>
        <taxon>Spermatophyta</taxon>
        <taxon>Magnoliopsida</taxon>
        <taxon>eudicotyledons</taxon>
        <taxon>Gunneridae</taxon>
        <taxon>Pentapetalae</taxon>
        <taxon>rosids</taxon>
        <taxon>fabids</taxon>
        <taxon>Celastrales</taxon>
        <taxon>Celastraceae</taxon>
        <taxon>Tripterygium</taxon>
    </lineage>
</organism>
<dbReference type="Proteomes" id="UP000593562">
    <property type="component" value="Unassembled WGS sequence"/>
</dbReference>
<gene>
    <name evidence="2" type="ORF">HS088_TW05G00526</name>
</gene>
<dbReference type="PANTHER" id="PTHR34120">
    <property type="entry name" value="EXPRESSED PROTEIN"/>
    <property type="match status" value="1"/>
</dbReference>
<name>A0A7J7DNE1_TRIWF</name>
<feature type="region of interest" description="Disordered" evidence="1">
    <location>
        <begin position="115"/>
        <end position="138"/>
    </location>
</feature>
<evidence type="ECO:0000256" key="1">
    <source>
        <dbReference type="SAM" id="MobiDB-lite"/>
    </source>
</evidence>
<evidence type="ECO:0000313" key="3">
    <source>
        <dbReference type="Proteomes" id="UP000593562"/>
    </source>
</evidence>